<dbReference type="KEGG" id="vg:64766895"/>
<protein>
    <submittedName>
        <fullName evidence="1">Uncharacterized protein</fullName>
    </submittedName>
</protein>
<dbReference type="Proteomes" id="UP000423065">
    <property type="component" value="Segment"/>
</dbReference>
<gene>
    <name evidence="1" type="primary">188</name>
    <name evidence="1" type="ORF">SEA_STORMAGEDDON_188</name>
</gene>
<organism evidence="1 2">
    <name type="scientific">Gordonia phage Stormageddon</name>
    <dbReference type="NCBI Taxonomy" id="2656541"/>
    <lineage>
        <taxon>Viruses</taxon>
        <taxon>Duplodnaviria</taxon>
        <taxon>Heunggongvirae</taxon>
        <taxon>Uroviricota</taxon>
        <taxon>Caudoviricetes</taxon>
        <taxon>Stormageddonvirus</taxon>
        <taxon>Stormageddonvirus Stormageddon</taxon>
    </lineage>
</organism>
<sequence length="68" mass="8122">MLTDPDRRKKESDADYAARCARWHRWSSQEPTVDLWLVDDTEVAEYRAWAGTTGLHRRRVEELMEMAR</sequence>
<name>A0A649VRW6_9CAUD</name>
<dbReference type="GeneID" id="64766895"/>
<evidence type="ECO:0000313" key="2">
    <source>
        <dbReference type="Proteomes" id="UP000423065"/>
    </source>
</evidence>
<reference evidence="1 2" key="1">
    <citation type="submission" date="2019-10" db="EMBL/GenBank/DDBJ databases">
        <authorList>
            <person name="Garlena R.A."/>
            <person name="Russell D.A."/>
            <person name="Pope W.H."/>
            <person name="Jacobs-Sera D."/>
            <person name="Hatfull G.F."/>
        </authorList>
    </citation>
    <scope>NUCLEOTIDE SEQUENCE [LARGE SCALE GENOMIC DNA]</scope>
</reference>
<proteinExistence type="predicted"/>
<accession>A0A649VRW6</accession>
<dbReference type="EMBL" id="MN586040">
    <property type="protein sequence ID" value="QGJ95048.1"/>
    <property type="molecule type" value="Genomic_DNA"/>
</dbReference>
<dbReference type="RefSeq" id="YP_010059663.1">
    <property type="nucleotide sequence ID" value="NC_054726.1"/>
</dbReference>
<evidence type="ECO:0000313" key="1">
    <source>
        <dbReference type="EMBL" id="QGJ95048.1"/>
    </source>
</evidence>
<keyword evidence="2" id="KW-1185">Reference proteome</keyword>